<dbReference type="InterPro" id="IPR046960">
    <property type="entry name" value="PPR_At4g14850-like_plant"/>
</dbReference>
<keyword evidence="1" id="KW-0677">Repeat</keyword>
<dbReference type="Pfam" id="PF01535">
    <property type="entry name" value="PPR"/>
    <property type="match status" value="4"/>
</dbReference>
<dbReference type="Proteomes" id="UP000230069">
    <property type="component" value="Unassembled WGS sequence"/>
</dbReference>
<dbReference type="GO" id="GO:0009451">
    <property type="term" value="P:RNA modification"/>
    <property type="evidence" value="ECO:0007669"/>
    <property type="project" value="InterPro"/>
</dbReference>
<feature type="domain" description="DYW" evidence="3">
    <location>
        <begin position="470"/>
        <end position="564"/>
    </location>
</feature>
<dbReference type="Pfam" id="PF14432">
    <property type="entry name" value="DYW_deaminase"/>
    <property type="match status" value="1"/>
</dbReference>
<dbReference type="InterPro" id="IPR002885">
    <property type="entry name" value="PPR_rpt"/>
</dbReference>
<dbReference type="PANTHER" id="PTHR47926">
    <property type="entry name" value="PENTATRICOPEPTIDE REPEAT-CONTAINING PROTEIN"/>
    <property type="match status" value="1"/>
</dbReference>
<accession>A0A2G5ERA2</accession>
<evidence type="ECO:0000256" key="1">
    <source>
        <dbReference type="ARBA" id="ARBA00022737"/>
    </source>
</evidence>
<name>A0A2G5ERA2_AQUCA</name>
<sequence>MEEILKTSDPRCTHAQLIKTANKDRFLFNNLITKYSKSNLLSDALRVFHQIQYPNVVSWTALISGYANTNLSLHHFVSMLRHPTVPNQRTLTSLIKTCASLSSLPFGLQVHSLSLKLCLSYLPFTGSALVSFYSKCNMPYEAVKVFDRMSERDEVCYGAIIVGLTQNSQSTQALSVFSDMLYDNVKSSPYSVSGALCAAAELAALEQCRIMHAHSIVTGLDSSVVVGTALIDGYGKSGIVSDARRVFDEMLVDVNIVGWNAMMAAYAQQGDVNSVIGLFDCMKQNGVLADEFSFLAILTACSNAGLSLEAEKWLNCMSLEYGVEPKLEHYTCVVLALGRNGQLEDAAQLAKTMPFKPDAAIWRALLSSCAIHGEMKIATEMSQKLLENNLQDDSAYVILANIHAAAKSWGAVADLWKIMKENGVKKGSARSWIEVRGEVHEFFALDKRHERTTEIYSKLEELMIAIKKLGYKEVSDAMLHQGEWEGKEKALWYHSEKLAVAFGVVSGAAPPGKSLRVVKNIRICRDCHEAFKYMSRVIEREIVVRDVNRYHRFMDGSCTCRDYW</sequence>
<dbReference type="STRING" id="218851.A0A2G5ERA2"/>
<dbReference type="Gene3D" id="1.25.40.10">
    <property type="entry name" value="Tetratricopeptide repeat domain"/>
    <property type="match status" value="3"/>
</dbReference>
<dbReference type="GO" id="GO:0008270">
    <property type="term" value="F:zinc ion binding"/>
    <property type="evidence" value="ECO:0007669"/>
    <property type="project" value="InterPro"/>
</dbReference>
<dbReference type="NCBIfam" id="TIGR00756">
    <property type="entry name" value="PPR"/>
    <property type="match status" value="2"/>
</dbReference>
<dbReference type="GO" id="GO:0003723">
    <property type="term" value="F:RNA binding"/>
    <property type="evidence" value="ECO:0007669"/>
    <property type="project" value="InterPro"/>
</dbReference>
<feature type="repeat" description="PPR" evidence="2">
    <location>
        <begin position="255"/>
        <end position="289"/>
    </location>
</feature>
<keyword evidence="5" id="KW-1185">Reference proteome</keyword>
<dbReference type="OrthoDB" id="1912849at2759"/>
<dbReference type="PANTHER" id="PTHR47926:SF464">
    <property type="entry name" value="DYW DOMAIN-CONTAINING PROTEIN"/>
    <property type="match status" value="1"/>
</dbReference>
<evidence type="ECO:0000313" key="5">
    <source>
        <dbReference type="Proteomes" id="UP000230069"/>
    </source>
</evidence>
<dbReference type="Pfam" id="PF20431">
    <property type="entry name" value="E_motif"/>
    <property type="match status" value="1"/>
</dbReference>
<dbReference type="Pfam" id="PF13041">
    <property type="entry name" value="PPR_2"/>
    <property type="match status" value="1"/>
</dbReference>
<proteinExistence type="predicted"/>
<evidence type="ECO:0000256" key="2">
    <source>
        <dbReference type="PROSITE-ProRule" id="PRU00708"/>
    </source>
</evidence>
<gene>
    <name evidence="4" type="ORF">AQUCO_00500296v1</name>
</gene>
<evidence type="ECO:0000259" key="3">
    <source>
        <dbReference type="Pfam" id="PF14432"/>
    </source>
</evidence>
<organism evidence="4 5">
    <name type="scientific">Aquilegia coerulea</name>
    <name type="common">Rocky mountain columbine</name>
    <dbReference type="NCBI Taxonomy" id="218851"/>
    <lineage>
        <taxon>Eukaryota</taxon>
        <taxon>Viridiplantae</taxon>
        <taxon>Streptophyta</taxon>
        <taxon>Embryophyta</taxon>
        <taxon>Tracheophyta</taxon>
        <taxon>Spermatophyta</taxon>
        <taxon>Magnoliopsida</taxon>
        <taxon>Ranunculales</taxon>
        <taxon>Ranunculaceae</taxon>
        <taxon>Thalictroideae</taxon>
        <taxon>Aquilegia</taxon>
    </lineage>
</organism>
<dbReference type="InParanoid" id="A0A2G5ERA2"/>
<reference evidence="4 5" key="1">
    <citation type="submission" date="2017-09" db="EMBL/GenBank/DDBJ databases">
        <title>WGS assembly of Aquilegia coerulea Goldsmith.</title>
        <authorList>
            <person name="Hodges S."/>
            <person name="Kramer E."/>
            <person name="Nordborg M."/>
            <person name="Tomkins J."/>
            <person name="Borevitz J."/>
            <person name="Derieg N."/>
            <person name="Yan J."/>
            <person name="Mihaltcheva S."/>
            <person name="Hayes R.D."/>
            <person name="Rokhsar D."/>
        </authorList>
    </citation>
    <scope>NUCLEOTIDE SEQUENCE [LARGE SCALE GENOMIC DNA]</scope>
    <source>
        <strain evidence="5">cv. Goldsmith</strain>
    </source>
</reference>
<evidence type="ECO:0000313" key="4">
    <source>
        <dbReference type="EMBL" id="PIA58263.1"/>
    </source>
</evidence>
<dbReference type="AlphaFoldDB" id="A0A2G5ERA2"/>
<dbReference type="EMBL" id="KZ305022">
    <property type="protein sequence ID" value="PIA58263.1"/>
    <property type="molecule type" value="Genomic_DNA"/>
</dbReference>
<dbReference type="PROSITE" id="PS51375">
    <property type="entry name" value="PPR"/>
    <property type="match status" value="1"/>
</dbReference>
<dbReference type="FunFam" id="1.25.40.10:FF:001093">
    <property type="entry name" value="Pentatricopeptide repeat-containing protein At2g34400"/>
    <property type="match status" value="1"/>
</dbReference>
<protein>
    <recommendedName>
        <fullName evidence="3">DYW domain-containing protein</fullName>
    </recommendedName>
</protein>
<dbReference type="InterPro" id="IPR032867">
    <property type="entry name" value="DYW_dom"/>
</dbReference>
<dbReference type="InterPro" id="IPR011990">
    <property type="entry name" value="TPR-like_helical_dom_sf"/>
</dbReference>
<dbReference type="InterPro" id="IPR046848">
    <property type="entry name" value="E_motif"/>
</dbReference>